<sequence>MKSIFFNFNPNIVVKFHTILKIYLTKRKTQSYMIIPSYCLSRILCDDLLNYINEFMTNPYEIYREHAEINYNLFRTLLDHEFNQMFLTWQFTNCFCQYAISELAKYKPSKFRIDSFICSITRNCPEYSILSRRKDVLMSIGCITPEKWRLLGILDKQYFYNNTY</sequence>
<proteinExistence type="predicted"/>
<protein>
    <submittedName>
        <fullName evidence="1">Uncharacterized protein</fullName>
    </submittedName>
</protein>
<name>A0A6C0AUS4_9ZZZZ</name>
<dbReference type="EMBL" id="MN738760">
    <property type="protein sequence ID" value="QHS83508.1"/>
    <property type="molecule type" value="Genomic_DNA"/>
</dbReference>
<dbReference type="AlphaFoldDB" id="A0A6C0AUS4"/>
<evidence type="ECO:0000313" key="1">
    <source>
        <dbReference type="EMBL" id="QHS83508.1"/>
    </source>
</evidence>
<organism evidence="1">
    <name type="scientific">viral metagenome</name>
    <dbReference type="NCBI Taxonomy" id="1070528"/>
    <lineage>
        <taxon>unclassified sequences</taxon>
        <taxon>metagenomes</taxon>
        <taxon>organismal metagenomes</taxon>
    </lineage>
</organism>
<accession>A0A6C0AUS4</accession>
<reference evidence="1" key="1">
    <citation type="journal article" date="2020" name="Nature">
        <title>Giant virus diversity and host interactions through global metagenomics.</title>
        <authorList>
            <person name="Schulz F."/>
            <person name="Roux S."/>
            <person name="Paez-Espino D."/>
            <person name="Jungbluth S."/>
            <person name="Walsh D.A."/>
            <person name="Denef V.J."/>
            <person name="McMahon K.D."/>
            <person name="Konstantinidis K.T."/>
            <person name="Eloe-Fadrosh E.A."/>
            <person name="Kyrpides N.C."/>
            <person name="Woyke T."/>
        </authorList>
    </citation>
    <scope>NUCLEOTIDE SEQUENCE</scope>
    <source>
        <strain evidence="1">GVMAG-S-ERX555961-36</strain>
    </source>
</reference>